<evidence type="ECO:0000256" key="9">
    <source>
        <dbReference type="ARBA" id="ARBA00023004"/>
    </source>
</evidence>
<evidence type="ECO:0000256" key="5">
    <source>
        <dbReference type="ARBA" id="ARBA00022485"/>
    </source>
</evidence>
<evidence type="ECO:0000256" key="7">
    <source>
        <dbReference type="ARBA" id="ARBA00022763"/>
    </source>
</evidence>
<dbReference type="GO" id="GO:0046872">
    <property type="term" value="F:metal ion binding"/>
    <property type="evidence" value="ECO:0007669"/>
    <property type="project" value="UniProtKB-UniRule"/>
</dbReference>
<keyword evidence="13 15" id="KW-0326">Glycosidase</keyword>
<dbReference type="Proteomes" id="UP000215459">
    <property type="component" value="Unassembled WGS sequence"/>
</dbReference>
<dbReference type="InterPro" id="IPR003651">
    <property type="entry name" value="Endonuclease3_FeS-loop_motif"/>
</dbReference>
<dbReference type="InterPro" id="IPR015797">
    <property type="entry name" value="NUDIX_hydrolase-like_dom_sf"/>
</dbReference>
<keyword evidence="12" id="KW-0234">DNA repair</keyword>
<evidence type="ECO:0000256" key="6">
    <source>
        <dbReference type="ARBA" id="ARBA00022723"/>
    </source>
</evidence>
<evidence type="ECO:0000259" key="16">
    <source>
        <dbReference type="SMART" id="SM00478"/>
    </source>
</evidence>
<dbReference type="OrthoDB" id="9802365at2"/>
<keyword evidence="9 15" id="KW-0408">Iron</keyword>
<evidence type="ECO:0000256" key="3">
    <source>
        <dbReference type="ARBA" id="ARBA00012045"/>
    </source>
</evidence>
<dbReference type="GO" id="GO:0035485">
    <property type="term" value="F:adenine/guanine mispair binding"/>
    <property type="evidence" value="ECO:0007669"/>
    <property type="project" value="TreeGrafter"/>
</dbReference>
<dbReference type="SUPFAM" id="SSF55811">
    <property type="entry name" value="Nudix"/>
    <property type="match status" value="1"/>
</dbReference>
<evidence type="ECO:0000256" key="14">
    <source>
        <dbReference type="ARBA" id="ARBA00058550"/>
    </source>
</evidence>
<comment type="cofactor">
    <cofactor evidence="15">
        <name>[4Fe-4S] cluster</name>
        <dbReference type="ChEBI" id="CHEBI:49883"/>
    </cofactor>
    <text evidence="15">Binds 1 [4Fe-4S] cluster.</text>
</comment>
<dbReference type="RefSeq" id="WP_094265196.1">
    <property type="nucleotide sequence ID" value="NZ_NOWF01000008.1"/>
</dbReference>
<comment type="function">
    <text evidence="15">Adenine glycosylase active on G-A mispairs.</text>
</comment>
<dbReference type="InterPro" id="IPR023170">
    <property type="entry name" value="HhH_base_excis_C"/>
</dbReference>
<sequence>MNRKATESVPLPEEGWVEAVRRKLLNWYDENKRELPWRQNKDPYRIWVSEIMLQQTRVDTVIPYYERFMESFPTLNRLAEAEEESVIKAWEGLGYYSRARNLHTAVKEVAATYGGEIPRDPEEISSLKGVGNYTAGAILSIAYDQPVPAVDGNVMRVFSRWFALQDDVAKLSTRRKMETIARHVISEERPGDFNQALMELGALVCSPLSPSCDICPVQEHCQARKEGVQAELPVKKKAKPPVPSEVSFGYIRHGDRILIQRRPKEGLLAGMWGLPSSERKKGEVVPGETLKQDLFDQGLEVELGAALGEMEHVFSHRRWWITVVEGELPSPPECLPEGYEWVKEGEWDTLALPNVYRKALERVADRSRSWIQGRLF</sequence>
<organism evidence="17 18">
    <name type="scientific">Paludifilum halophilum</name>
    <dbReference type="NCBI Taxonomy" id="1642702"/>
    <lineage>
        <taxon>Bacteria</taxon>
        <taxon>Bacillati</taxon>
        <taxon>Bacillota</taxon>
        <taxon>Bacilli</taxon>
        <taxon>Bacillales</taxon>
        <taxon>Thermoactinomycetaceae</taxon>
        <taxon>Paludifilum</taxon>
    </lineage>
</organism>
<reference evidence="17 18" key="1">
    <citation type="submission" date="2017-07" db="EMBL/GenBank/DDBJ databases">
        <title>The genome sequence of Paludifilum halophilum highlights mechanisms for microbial adaptation to high salt environemnts.</title>
        <authorList>
            <person name="Belbahri L."/>
        </authorList>
    </citation>
    <scope>NUCLEOTIDE SEQUENCE [LARGE SCALE GENOMIC DNA]</scope>
    <source>
        <strain evidence="17 18">DSM 102817</strain>
    </source>
</reference>
<protein>
    <recommendedName>
        <fullName evidence="4 15">Adenine DNA glycosylase</fullName>
        <ecNumber evidence="3 15">3.2.2.31</ecNumber>
    </recommendedName>
</protein>
<comment type="function">
    <text evidence="14">Base excision repair (BER) glycosylase that initiates repair of A:oxoG to C:G by removing the inappropriately paired adenine base from the DNA backbone, generating an abasic site product. 8-oxoguanine (oxoG) is a genotoxic DNA lesion resulting from oxidation of guanine; this residue is misread by replicative DNA polymerases, that insert adenine instead of cytosine opposite the oxidized damaged base. Shows a powerful dicrimination of A versus C, since it does not cleave cytosine in oxoG:C pairs. May also be able to remove adenine from A:G mispairs, although this activity may not be physiologically relevant.</text>
</comment>
<dbReference type="InterPro" id="IPR029119">
    <property type="entry name" value="MutY_C"/>
</dbReference>
<keyword evidence="10" id="KW-0411">Iron-sulfur</keyword>
<evidence type="ECO:0000256" key="1">
    <source>
        <dbReference type="ARBA" id="ARBA00000843"/>
    </source>
</evidence>
<dbReference type="GO" id="GO:0000701">
    <property type="term" value="F:purine-specific mismatch base pair DNA N-glycosylase activity"/>
    <property type="evidence" value="ECO:0007669"/>
    <property type="project" value="UniProtKB-EC"/>
</dbReference>
<evidence type="ECO:0000256" key="12">
    <source>
        <dbReference type="ARBA" id="ARBA00023204"/>
    </source>
</evidence>
<keyword evidence="18" id="KW-1185">Reference proteome</keyword>
<dbReference type="SUPFAM" id="SSF48150">
    <property type="entry name" value="DNA-glycosylase"/>
    <property type="match status" value="1"/>
</dbReference>
<comment type="similarity">
    <text evidence="2 15">Belongs to the Nth/MutY family.</text>
</comment>
<dbReference type="InterPro" id="IPR005760">
    <property type="entry name" value="A/G_AdeGlyc_MutY"/>
</dbReference>
<dbReference type="InterPro" id="IPR011257">
    <property type="entry name" value="DNA_glycosylase"/>
</dbReference>
<keyword evidence="8" id="KW-0378">Hydrolase</keyword>
<dbReference type="FunFam" id="1.10.1670.10:FF:000002">
    <property type="entry name" value="Adenine DNA glycosylase"/>
    <property type="match status" value="1"/>
</dbReference>
<dbReference type="GO" id="GO:0006298">
    <property type="term" value="P:mismatch repair"/>
    <property type="evidence" value="ECO:0007669"/>
    <property type="project" value="TreeGrafter"/>
</dbReference>
<name>A0A235B4W1_9BACL</name>
<feature type="domain" description="HhH-GPD" evidence="16">
    <location>
        <begin position="52"/>
        <end position="203"/>
    </location>
</feature>
<evidence type="ECO:0000313" key="17">
    <source>
        <dbReference type="EMBL" id="OYD06999.1"/>
    </source>
</evidence>
<dbReference type="NCBIfam" id="TIGR01084">
    <property type="entry name" value="mutY"/>
    <property type="match status" value="1"/>
</dbReference>
<keyword evidence="6" id="KW-0479">Metal-binding</keyword>
<dbReference type="GO" id="GO:0006284">
    <property type="term" value="P:base-excision repair"/>
    <property type="evidence" value="ECO:0007669"/>
    <property type="project" value="UniProtKB-UniRule"/>
</dbReference>
<dbReference type="SMART" id="SM00478">
    <property type="entry name" value="ENDO3c"/>
    <property type="match status" value="1"/>
</dbReference>
<dbReference type="Pfam" id="PF14815">
    <property type="entry name" value="NUDIX_4"/>
    <property type="match status" value="1"/>
</dbReference>
<dbReference type="FunFam" id="1.10.340.30:FF:000010">
    <property type="entry name" value="Adenine DNA glycosylase"/>
    <property type="match status" value="1"/>
</dbReference>
<evidence type="ECO:0000313" key="18">
    <source>
        <dbReference type="Proteomes" id="UP000215459"/>
    </source>
</evidence>
<keyword evidence="5" id="KW-0004">4Fe-4S</keyword>
<proteinExistence type="inferred from homology"/>
<dbReference type="GO" id="GO:0032357">
    <property type="term" value="F:oxidized purine DNA binding"/>
    <property type="evidence" value="ECO:0007669"/>
    <property type="project" value="TreeGrafter"/>
</dbReference>
<dbReference type="Gene3D" id="1.10.1670.10">
    <property type="entry name" value="Helix-hairpin-Helix base-excision DNA repair enzymes (C-terminal)"/>
    <property type="match status" value="1"/>
</dbReference>
<dbReference type="InterPro" id="IPR000445">
    <property type="entry name" value="HhH_motif"/>
</dbReference>
<accession>A0A235B4W1</accession>
<dbReference type="EMBL" id="NOWF01000008">
    <property type="protein sequence ID" value="OYD06999.1"/>
    <property type="molecule type" value="Genomic_DNA"/>
</dbReference>
<evidence type="ECO:0000256" key="11">
    <source>
        <dbReference type="ARBA" id="ARBA00023125"/>
    </source>
</evidence>
<dbReference type="InterPro" id="IPR003265">
    <property type="entry name" value="HhH-GPD_domain"/>
</dbReference>
<dbReference type="CDD" id="cd00056">
    <property type="entry name" value="ENDO3c"/>
    <property type="match status" value="1"/>
</dbReference>
<comment type="catalytic activity">
    <reaction evidence="1 15">
        <text>Hydrolyzes free adenine bases from 7,8-dihydro-8-oxoguanine:adenine mismatched double-stranded DNA, leaving an apurinic site.</text>
        <dbReference type="EC" id="3.2.2.31"/>
    </reaction>
</comment>
<evidence type="ECO:0000256" key="2">
    <source>
        <dbReference type="ARBA" id="ARBA00008343"/>
    </source>
</evidence>
<gene>
    <name evidence="17" type="primary">mutY</name>
    <name evidence="17" type="ORF">CHM34_13785</name>
</gene>
<dbReference type="Pfam" id="PF00730">
    <property type="entry name" value="HhH-GPD"/>
    <property type="match status" value="1"/>
</dbReference>
<evidence type="ECO:0000256" key="4">
    <source>
        <dbReference type="ARBA" id="ARBA00022023"/>
    </source>
</evidence>
<dbReference type="GO" id="GO:0034039">
    <property type="term" value="F:8-oxo-7,8-dihydroguanine DNA N-glycosylase activity"/>
    <property type="evidence" value="ECO:0007669"/>
    <property type="project" value="TreeGrafter"/>
</dbReference>
<comment type="caution">
    <text evidence="17">The sequence shown here is derived from an EMBL/GenBank/DDBJ whole genome shotgun (WGS) entry which is preliminary data.</text>
</comment>
<evidence type="ECO:0000256" key="15">
    <source>
        <dbReference type="RuleBase" id="RU365096"/>
    </source>
</evidence>
<dbReference type="Pfam" id="PF00633">
    <property type="entry name" value="HHH"/>
    <property type="match status" value="1"/>
</dbReference>
<dbReference type="EC" id="3.2.2.31" evidence="3 15"/>
<dbReference type="GO" id="GO:0051539">
    <property type="term" value="F:4 iron, 4 sulfur cluster binding"/>
    <property type="evidence" value="ECO:0007669"/>
    <property type="project" value="UniProtKB-UniRule"/>
</dbReference>
<dbReference type="Gene3D" id="1.10.340.30">
    <property type="entry name" value="Hypothetical protein, domain 2"/>
    <property type="match status" value="1"/>
</dbReference>
<dbReference type="Gene3D" id="3.90.79.10">
    <property type="entry name" value="Nucleoside Triphosphate Pyrophosphohydrolase"/>
    <property type="match status" value="1"/>
</dbReference>
<dbReference type="CDD" id="cd03431">
    <property type="entry name" value="NUDIX_DNA_Glycosylase_C-MutY"/>
    <property type="match status" value="1"/>
</dbReference>
<dbReference type="SMART" id="SM00525">
    <property type="entry name" value="FES"/>
    <property type="match status" value="1"/>
</dbReference>
<dbReference type="AlphaFoldDB" id="A0A235B4W1"/>
<dbReference type="PANTHER" id="PTHR42944:SF1">
    <property type="entry name" value="ADENINE DNA GLYCOSYLASE"/>
    <property type="match status" value="1"/>
</dbReference>
<dbReference type="PANTHER" id="PTHR42944">
    <property type="entry name" value="ADENINE DNA GLYCOSYLASE"/>
    <property type="match status" value="1"/>
</dbReference>
<keyword evidence="11" id="KW-0238">DNA-binding</keyword>
<evidence type="ECO:0000256" key="10">
    <source>
        <dbReference type="ARBA" id="ARBA00023014"/>
    </source>
</evidence>
<keyword evidence="7 15" id="KW-0227">DNA damage</keyword>
<dbReference type="InterPro" id="IPR044298">
    <property type="entry name" value="MIG/MutY"/>
</dbReference>
<evidence type="ECO:0000256" key="13">
    <source>
        <dbReference type="ARBA" id="ARBA00023295"/>
    </source>
</evidence>
<evidence type="ECO:0000256" key="8">
    <source>
        <dbReference type="ARBA" id="ARBA00022801"/>
    </source>
</evidence>